<name>A0ACB0LL55_TRIPR</name>
<gene>
    <name evidence="1" type="ORF">MILVUS5_LOCUS33412</name>
</gene>
<keyword evidence="2" id="KW-1185">Reference proteome</keyword>
<reference evidence="1" key="1">
    <citation type="submission" date="2023-10" db="EMBL/GenBank/DDBJ databases">
        <authorList>
            <person name="Rodriguez Cubillos JULIANA M."/>
            <person name="De Vega J."/>
        </authorList>
    </citation>
    <scope>NUCLEOTIDE SEQUENCE</scope>
</reference>
<comment type="caution">
    <text evidence="1">The sequence shown here is derived from an EMBL/GenBank/DDBJ whole genome shotgun (WGS) entry which is preliminary data.</text>
</comment>
<organism evidence="1 2">
    <name type="scientific">Trifolium pratense</name>
    <name type="common">Red clover</name>
    <dbReference type="NCBI Taxonomy" id="57577"/>
    <lineage>
        <taxon>Eukaryota</taxon>
        <taxon>Viridiplantae</taxon>
        <taxon>Streptophyta</taxon>
        <taxon>Embryophyta</taxon>
        <taxon>Tracheophyta</taxon>
        <taxon>Spermatophyta</taxon>
        <taxon>Magnoliopsida</taxon>
        <taxon>eudicotyledons</taxon>
        <taxon>Gunneridae</taxon>
        <taxon>Pentapetalae</taxon>
        <taxon>rosids</taxon>
        <taxon>fabids</taxon>
        <taxon>Fabales</taxon>
        <taxon>Fabaceae</taxon>
        <taxon>Papilionoideae</taxon>
        <taxon>50 kb inversion clade</taxon>
        <taxon>NPAAA clade</taxon>
        <taxon>Hologalegina</taxon>
        <taxon>IRL clade</taxon>
        <taxon>Trifolieae</taxon>
        <taxon>Trifolium</taxon>
    </lineage>
</organism>
<sequence length="349" mass="40297">MLAKYSKHKSSSKKQYPTVIEELCHQFSLEDLKNSTNNFDADRIIGQTSFSIAYKGYLKHNGETDYPIALKRMRNIFDEWKFKKEIELHCQLHHPNLTSLIGFCDQKDEKIIVYEYMLNGSLYDHLRLRDMDPLSWKKRLEICIGAAKGLHYLHTGAKRTIFHCDIKPQTILLDNSMVPKLSHLGFSLQGKLSKLNPKPIKVDTLIGTFGYMAPECVLTNTFTDKCDVYSFGIVLFEVACTSYKNTIFDKMVMLEDIYWFTNQSFNPTIFLERFPADEIIDPILMRLIAPKCLVVFMDIMKRCLNIEPNERPTMGEVEVELEHALALQQEADDGKSNGDFKFFPTTIST</sequence>
<accession>A0ACB0LL55</accession>
<protein>
    <submittedName>
        <fullName evidence="1">Uncharacterized protein</fullName>
    </submittedName>
</protein>
<proteinExistence type="predicted"/>
<dbReference type="Proteomes" id="UP001177021">
    <property type="component" value="Unassembled WGS sequence"/>
</dbReference>
<dbReference type="EMBL" id="CASHSV030000615">
    <property type="protein sequence ID" value="CAJ2669151.1"/>
    <property type="molecule type" value="Genomic_DNA"/>
</dbReference>
<evidence type="ECO:0000313" key="2">
    <source>
        <dbReference type="Proteomes" id="UP001177021"/>
    </source>
</evidence>
<evidence type="ECO:0000313" key="1">
    <source>
        <dbReference type="EMBL" id="CAJ2669151.1"/>
    </source>
</evidence>